<accession>A0AAD4EMJ6</accession>
<dbReference type="EMBL" id="JABBWK010000001">
    <property type="protein sequence ID" value="KAG1908855.1"/>
    <property type="molecule type" value="Genomic_DNA"/>
</dbReference>
<dbReference type="GeneID" id="64665555"/>
<dbReference type="RefSeq" id="XP_041234430.1">
    <property type="nucleotide sequence ID" value="XM_041371257.1"/>
</dbReference>
<keyword evidence="2" id="KW-1185">Reference proteome</keyword>
<comment type="caution">
    <text evidence="1">The sequence shown here is derived from an EMBL/GenBank/DDBJ whole genome shotgun (WGS) entry which is preliminary data.</text>
</comment>
<protein>
    <submittedName>
        <fullName evidence="1">Uncharacterized protein</fullName>
    </submittedName>
</protein>
<proteinExistence type="predicted"/>
<dbReference type="AlphaFoldDB" id="A0AAD4EMJ6"/>
<reference evidence="1" key="1">
    <citation type="journal article" date="2020" name="New Phytol.">
        <title>Comparative genomics reveals dynamic genome evolution in host specialist ectomycorrhizal fungi.</title>
        <authorList>
            <person name="Lofgren L.A."/>
            <person name="Nguyen N.H."/>
            <person name="Vilgalys R."/>
            <person name="Ruytinx J."/>
            <person name="Liao H.L."/>
            <person name="Branco S."/>
            <person name="Kuo A."/>
            <person name="LaButti K."/>
            <person name="Lipzen A."/>
            <person name="Andreopoulos W."/>
            <person name="Pangilinan J."/>
            <person name="Riley R."/>
            <person name="Hundley H."/>
            <person name="Na H."/>
            <person name="Barry K."/>
            <person name="Grigoriev I.V."/>
            <person name="Stajich J.E."/>
            <person name="Kennedy P.G."/>
        </authorList>
    </citation>
    <scope>NUCLEOTIDE SEQUENCE</scope>
    <source>
        <strain evidence="1">FC203</strain>
    </source>
</reference>
<gene>
    <name evidence="1" type="ORF">F5891DRAFT_30031</name>
</gene>
<evidence type="ECO:0000313" key="2">
    <source>
        <dbReference type="Proteomes" id="UP001195769"/>
    </source>
</evidence>
<evidence type="ECO:0000313" key="1">
    <source>
        <dbReference type="EMBL" id="KAG1908855.1"/>
    </source>
</evidence>
<dbReference type="Proteomes" id="UP001195769">
    <property type="component" value="Unassembled WGS sequence"/>
</dbReference>
<name>A0AAD4EMJ6_9AGAM</name>
<organism evidence="1 2">
    <name type="scientific">Suillus fuscotomentosus</name>
    <dbReference type="NCBI Taxonomy" id="1912939"/>
    <lineage>
        <taxon>Eukaryota</taxon>
        <taxon>Fungi</taxon>
        <taxon>Dikarya</taxon>
        <taxon>Basidiomycota</taxon>
        <taxon>Agaricomycotina</taxon>
        <taxon>Agaricomycetes</taxon>
        <taxon>Agaricomycetidae</taxon>
        <taxon>Boletales</taxon>
        <taxon>Suillineae</taxon>
        <taxon>Suillaceae</taxon>
        <taxon>Suillus</taxon>
    </lineage>
</organism>
<sequence>MHVMYGKSRPTIFAPEIVIIHKMFKRFQNLMRPGALLRNRKGKRVSFHDQLNRLSKEWATGEAGPSFSRYLLENQSSHKLSDEEMAYLAGSLFSASNYGCRHLLHAIPRCRRKCKRNWTPSLVVTGVG</sequence>